<accession>U3AM74</accession>
<keyword evidence="2" id="KW-1185">Reference proteome</keyword>
<dbReference type="Pfam" id="PF07183">
    <property type="entry name" value="DUF1403"/>
    <property type="match status" value="1"/>
</dbReference>
<dbReference type="eggNOG" id="ENOG502Z8P4">
    <property type="taxonomic scope" value="Bacteria"/>
</dbReference>
<organism evidence="1 2">
    <name type="scientific">Limimaricola cinnabarinus LL-001</name>
    <dbReference type="NCBI Taxonomy" id="1337093"/>
    <lineage>
        <taxon>Bacteria</taxon>
        <taxon>Pseudomonadati</taxon>
        <taxon>Pseudomonadota</taxon>
        <taxon>Alphaproteobacteria</taxon>
        <taxon>Rhodobacterales</taxon>
        <taxon>Paracoccaceae</taxon>
        <taxon>Limimaricola</taxon>
    </lineage>
</organism>
<dbReference type="EMBL" id="BATB01000021">
    <property type="protein sequence ID" value="GAD55828.1"/>
    <property type="molecule type" value="Genomic_DNA"/>
</dbReference>
<gene>
    <name evidence="1" type="ORF">MBELCI_1880</name>
</gene>
<dbReference type="RefSeq" id="WP_021693929.1">
    <property type="nucleotide sequence ID" value="NZ_BATB01000021.1"/>
</dbReference>
<proteinExistence type="predicted"/>
<dbReference type="Proteomes" id="UP000016566">
    <property type="component" value="Unassembled WGS sequence"/>
</dbReference>
<comment type="caution">
    <text evidence="1">The sequence shown here is derived from an EMBL/GenBank/DDBJ whole genome shotgun (WGS) entry which is preliminary data.</text>
</comment>
<evidence type="ECO:0008006" key="3">
    <source>
        <dbReference type="Google" id="ProtNLM"/>
    </source>
</evidence>
<sequence length="294" mass="30888">MSVLPHSSLPASAWPAAPRWSVTGRATDLEEAAFRAGAALAHLHGVRTQPGLPLALWRARLALEAAAASVRFSGRSEGLAELRDALCLARPGDPLGPAGEIGQAWHYAVTRPLTTRGLAPVLPGVAPDLVQRCLAMPGAPVARAAQVLEAVLAEAPRAETEVLILADAALARALGWDRIVPLLAIGLAPRDLRRKGEDLRRACHHAVAQAAARAAGLVQDLAPRAARLHAVAPKLRAKGAEAALALFLAQDALAPVALTPLMSDRAARRLCDRLVTLGALRELTGRDSFRLYGL</sequence>
<dbReference type="AlphaFoldDB" id="U3AM74"/>
<evidence type="ECO:0000313" key="2">
    <source>
        <dbReference type="Proteomes" id="UP000016566"/>
    </source>
</evidence>
<dbReference type="InterPro" id="IPR009843">
    <property type="entry name" value="DUF1403"/>
</dbReference>
<protein>
    <recommendedName>
        <fullName evidence="3">HTH DNA binding domain-containing protein</fullName>
    </recommendedName>
</protein>
<evidence type="ECO:0000313" key="1">
    <source>
        <dbReference type="EMBL" id="GAD55828.1"/>
    </source>
</evidence>
<name>U3AM74_9RHOB</name>
<reference evidence="1" key="1">
    <citation type="journal article" date="2013" name="Genome Announc.">
        <title>Draft Genome Sequence of Loktanella cinnabarina LL-001T, Isolated from Deep-Sea Floor Sediment.</title>
        <authorList>
            <person name="Nishi S."/>
            <person name="Tsubouchi T."/>
            <person name="Takaki Y."/>
            <person name="Koyanagi R."/>
            <person name="Satoh N."/>
            <person name="Maruyama T."/>
            <person name="Hatada Y."/>
        </authorList>
    </citation>
    <scope>NUCLEOTIDE SEQUENCE [LARGE SCALE GENOMIC DNA]</scope>
    <source>
        <strain evidence="1">LL-001</strain>
    </source>
</reference>
<dbReference type="STRING" id="1337093.MBELCI_1880"/>
<dbReference type="OrthoDB" id="7865302at2"/>